<evidence type="ECO:0000256" key="1">
    <source>
        <dbReference type="SAM" id="SignalP"/>
    </source>
</evidence>
<dbReference type="OrthoDB" id="646289at2"/>
<dbReference type="PROSITE" id="PS51257">
    <property type="entry name" value="PROKAR_LIPOPROTEIN"/>
    <property type="match status" value="1"/>
</dbReference>
<organism evidence="2 3">
    <name type="scientific">Chitinophaga caeni</name>
    <dbReference type="NCBI Taxonomy" id="2029983"/>
    <lineage>
        <taxon>Bacteria</taxon>
        <taxon>Pseudomonadati</taxon>
        <taxon>Bacteroidota</taxon>
        <taxon>Chitinophagia</taxon>
        <taxon>Chitinophagales</taxon>
        <taxon>Chitinophagaceae</taxon>
        <taxon>Chitinophaga</taxon>
    </lineage>
</organism>
<dbReference type="AlphaFoldDB" id="A0A291QZU9"/>
<name>A0A291QZU9_9BACT</name>
<evidence type="ECO:0000313" key="2">
    <source>
        <dbReference type="EMBL" id="ATL49480.1"/>
    </source>
</evidence>
<protein>
    <recommendedName>
        <fullName evidence="4">Lipoprotein</fullName>
    </recommendedName>
</protein>
<proteinExistence type="predicted"/>
<evidence type="ECO:0008006" key="4">
    <source>
        <dbReference type="Google" id="ProtNLM"/>
    </source>
</evidence>
<evidence type="ECO:0000313" key="3">
    <source>
        <dbReference type="Proteomes" id="UP000220133"/>
    </source>
</evidence>
<accession>A0A291QZU9</accession>
<dbReference type="KEGG" id="cbae:COR50_21145"/>
<keyword evidence="3" id="KW-1185">Reference proteome</keyword>
<gene>
    <name evidence="2" type="ORF">COR50_21145</name>
</gene>
<dbReference type="Proteomes" id="UP000220133">
    <property type="component" value="Chromosome"/>
</dbReference>
<dbReference type="EMBL" id="CP023777">
    <property type="protein sequence ID" value="ATL49480.1"/>
    <property type="molecule type" value="Genomic_DNA"/>
</dbReference>
<keyword evidence="1" id="KW-0732">Signal</keyword>
<sequence length="248" mass="27909">MKHLAWLLMAVVVSFSMACNSSSKSDQKGEDTLKFKPATPAGTVAVAITGMDEDEQKVHIKFSLNGKDKEETFDLKVAQGYNEAELYSVLWDKPNSAYIALLKENKQTRYYHAFEKDGIMRILHHNSPPKEIWTYVEEVKGFGQPNKNASFVTGYSKEIQSGSIISDFKVFTMKTNVDDSIMVHYSFGGADLNKGTIVPPGAVPTIRVDKDDRVMFGFKAGEQFMEVLDIWVKDGRLGAKQIRFFRKS</sequence>
<feature type="signal peptide" evidence="1">
    <location>
        <begin position="1"/>
        <end position="18"/>
    </location>
</feature>
<feature type="chain" id="PRO_5012358175" description="Lipoprotein" evidence="1">
    <location>
        <begin position="19"/>
        <end position="248"/>
    </location>
</feature>
<reference evidence="2 3" key="1">
    <citation type="submission" date="2017-10" db="EMBL/GenBank/DDBJ databases">
        <title>Paenichitinophaga pekingensis gen. nov., sp. nov., isolated from activated sludge.</title>
        <authorList>
            <person name="Jin D."/>
            <person name="Kong X."/>
            <person name="Deng Y."/>
            <person name="Bai Z."/>
        </authorList>
    </citation>
    <scope>NUCLEOTIDE SEQUENCE [LARGE SCALE GENOMIC DNA]</scope>
    <source>
        <strain evidence="2 3">13</strain>
    </source>
</reference>
<dbReference type="RefSeq" id="WP_098195847.1">
    <property type="nucleotide sequence ID" value="NZ_CP023777.1"/>
</dbReference>